<sequence length="161" mass="17545">MKSWIVALLIGTCGFGPGLAGAKESVWIDVANAQDYSLEHLEGALHIPYTHIARGVSARFPDKNTPLKLYDRNKTSAKRATEALQVLGYVDVKNKGALDKLKEQGLVTSHLVDELTLSPVATQTPNLLRLKPNDLQPSSEKRVDYANNFPNPNGAPAVEKD</sequence>
<dbReference type="Gene3D" id="3.40.250.10">
    <property type="entry name" value="Rhodanese-like domain"/>
    <property type="match status" value="1"/>
</dbReference>
<dbReference type="Pfam" id="PF00581">
    <property type="entry name" value="Rhodanese"/>
    <property type="match status" value="1"/>
</dbReference>
<accession>A0A1Y0CW01</accession>
<dbReference type="InterPro" id="IPR036873">
    <property type="entry name" value="Rhodanese-like_dom_sf"/>
</dbReference>
<dbReference type="CDD" id="cd00158">
    <property type="entry name" value="RHOD"/>
    <property type="match status" value="1"/>
</dbReference>
<dbReference type="SUPFAM" id="SSF52821">
    <property type="entry name" value="Rhodanese/Cell cycle control phosphatase"/>
    <property type="match status" value="1"/>
</dbReference>
<dbReference type="InterPro" id="IPR001763">
    <property type="entry name" value="Rhodanese-like_dom"/>
</dbReference>
<feature type="region of interest" description="Disordered" evidence="1">
    <location>
        <begin position="129"/>
        <end position="161"/>
    </location>
</feature>
<evidence type="ECO:0000313" key="3">
    <source>
        <dbReference type="EMBL" id="ART79106.1"/>
    </source>
</evidence>
<protein>
    <recommendedName>
        <fullName evidence="2">Rhodanese domain-containing protein</fullName>
    </recommendedName>
</protein>
<dbReference type="RefSeq" id="WP_086962541.1">
    <property type="nucleotide sequence ID" value="NZ_CP021376.1"/>
</dbReference>
<dbReference type="Proteomes" id="UP000243793">
    <property type="component" value="Chromosome"/>
</dbReference>
<dbReference type="PROSITE" id="PS50206">
    <property type="entry name" value="RHODANESE_3"/>
    <property type="match status" value="1"/>
</dbReference>
<evidence type="ECO:0000313" key="4">
    <source>
        <dbReference type="Proteomes" id="UP000243793"/>
    </source>
</evidence>
<keyword evidence="4" id="KW-1185">Reference proteome</keyword>
<dbReference type="OrthoDB" id="9814704at2"/>
<dbReference type="AlphaFoldDB" id="A0A1Y0CW01"/>
<organism evidence="3 4">
    <name type="scientific">Oceanisphaera avium</name>
    <dbReference type="NCBI Taxonomy" id="1903694"/>
    <lineage>
        <taxon>Bacteria</taxon>
        <taxon>Pseudomonadati</taxon>
        <taxon>Pseudomonadota</taxon>
        <taxon>Gammaproteobacteria</taxon>
        <taxon>Aeromonadales</taxon>
        <taxon>Aeromonadaceae</taxon>
        <taxon>Oceanisphaera</taxon>
    </lineage>
</organism>
<dbReference type="SMART" id="SM00450">
    <property type="entry name" value="RHOD"/>
    <property type="match status" value="1"/>
</dbReference>
<gene>
    <name evidence="3" type="ORF">CBP12_02225</name>
</gene>
<dbReference type="EMBL" id="CP021376">
    <property type="protein sequence ID" value="ART79106.1"/>
    <property type="molecule type" value="Genomic_DNA"/>
</dbReference>
<proteinExistence type="predicted"/>
<reference evidence="4" key="1">
    <citation type="submission" date="2017-05" db="EMBL/GenBank/DDBJ databases">
        <authorList>
            <person name="Sung H."/>
        </authorList>
    </citation>
    <scope>NUCLEOTIDE SEQUENCE [LARGE SCALE GENOMIC DNA]</scope>
    <source>
        <strain evidence="4">AMac2203</strain>
    </source>
</reference>
<evidence type="ECO:0000256" key="1">
    <source>
        <dbReference type="SAM" id="MobiDB-lite"/>
    </source>
</evidence>
<feature type="domain" description="Rhodanese" evidence="2">
    <location>
        <begin position="21"/>
        <end position="110"/>
    </location>
</feature>
<dbReference type="KEGG" id="ocm:CBP12_02225"/>
<evidence type="ECO:0000259" key="2">
    <source>
        <dbReference type="PROSITE" id="PS50206"/>
    </source>
</evidence>
<feature type="compositionally biased region" description="Low complexity" evidence="1">
    <location>
        <begin position="146"/>
        <end position="161"/>
    </location>
</feature>
<name>A0A1Y0CW01_9GAMM</name>